<comment type="caution">
    <text evidence="1">The sequence shown here is derived from an EMBL/GenBank/DDBJ whole genome shotgun (WGS) entry which is preliminary data.</text>
</comment>
<protein>
    <submittedName>
        <fullName evidence="1">Uncharacterized protein</fullName>
    </submittedName>
</protein>
<dbReference type="SUPFAM" id="SSF81606">
    <property type="entry name" value="PP2C-like"/>
    <property type="match status" value="1"/>
</dbReference>
<evidence type="ECO:0000313" key="1">
    <source>
        <dbReference type="EMBL" id="KAK9121397.1"/>
    </source>
</evidence>
<organism evidence="1 2">
    <name type="scientific">Stephania yunnanensis</name>
    <dbReference type="NCBI Taxonomy" id="152371"/>
    <lineage>
        <taxon>Eukaryota</taxon>
        <taxon>Viridiplantae</taxon>
        <taxon>Streptophyta</taxon>
        <taxon>Embryophyta</taxon>
        <taxon>Tracheophyta</taxon>
        <taxon>Spermatophyta</taxon>
        <taxon>Magnoliopsida</taxon>
        <taxon>Ranunculales</taxon>
        <taxon>Menispermaceae</taxon>
        <taxon>Menispermoideae</taxon>
        <taxon>Cissampelideae</taxon>
        <taxon>Stephania</taxon>
    </lineage>
</organism>
<dbReference type="EMBL" id="JBBNAF010000008">
    <property type="protein sequence ID" value="KAK9121397.1"/>
    <property type="molecule type" value="Genomic_DNA"/>
</dbReference>
<name>A0AAP0IV97_9MAGN</name>
<evidence type="ECO:0000313" key="2">
    <source>
        <dbReference type="Proteomes" id="UP001420932"/>
    </source>
</evidence>
<dbReference type="Proteomes" id="UP001420932">
    <property type="component" value="Unassembled WGS sequence"/>
</dbReference>
<gene>
    <name evidence="1" type="ORF">Syun_019014</name>
</gene>
<dbReference type="InterPro" id="IPR036457">
    <property type="entry name" value="PPM-type-like_dom_sf"/>
</dbReference>
<sequence>MSCSKVAERIGAGAAAVRRAEPAARRGLAAELQQQWTNGATPAKAADALQQRWRRLSIGGAAAVADRRRGGCVGWCGCGLVGAGTTPATPAAAERREEPARIRRRRQSEVSVVRPAPALVPLVTLIGREVRGEKVEKPSIKFGQVALAKKGEGYFLFKLDCLRIPENSSTSFSVFAIFDGHNGISSAIFAKENLLNHVMSAIPQGIDREESAKTAIEAPIYDINSYPSILKGIRLNTIIKNSKCGVFNGAVDGIEIACQLS</sequence>
<keyword evidence="2" id="KW-1185">Reference proteome</keyword>
<reference evidence="1 2" key="1">
    <citation type="submission" date="2024-01" db="EMBL/GenBank/DDBJ databases">
        <title>Genome assemblies of Stephania.</title>
        <authorList>
            <person name="Yang L."/>
        </authorList>
    </citation>
    <scope>NUCLEOTIDE SEQUENCE [LARGE SCALE GENOMIC DNA]</scope>
    <source>
        <strain evidence="1">YNDBR</strain>
        <tissue evidence="1">Leaf</tissue>
    </source>
</reference>
<dbReference type="Gene3D" id="3.60.40.10">
    <property type="entry name" value="PPM-type phosphatase domain"/>
    <property type="match status" value="1"/>
</dbReference>
<dbReference type="AlphaFoldDB" id="A0AAP0IV97"/>
<proteinExistence type="predicted"/>
<accession>A0AAP0IV97</accession>